<dbReference type="EMBL" id="CADEBC010000561">
    <property type="protein sequence ID" value="CAB3252836.1"/>
    <property type="molecule type" value="Genomic_DNA"/>
</dbReference>
<accession>A0A8S0ZCD9</accession>
<dbReference type="InterPro" id="IPR022683">
    <property type="entry name" value="Calpain_III"/>
</dbReference>
<dbReference type="SUPFAM" id="SSF47473">
    <property type="entry name" value="EF-hand"/>
    <property type="match status" value="1"/>
</dbReference>
<dbReference type="Proteomes" id="UP000494256">
    <property type="component" value="Unassembled WGS sequence"/>
</dbReference>
<comment type="caution">
    <text evidence="2">Lacks conserved residue(s) required for the propagation of feature annotation.</text>
</comment>
<organism evidence="5 8">
    <name type="scientific">Arctia plantaginis</name>
    <name type="common">Wood tiger moth</name>
    <name type="synonym">Phalaena plantaginis</name>
    <dbReference type="NCBI Taxonomy" id="874455"/>
    <lineage>
        <taxon>Eukaryota</taxon>
        <taxon>Metazoa</taxon>
        <taxon>Ecdysozoa</taxon>
        <taxon>Arthropoda</taxon>
        <taxon>Hexapoda</taxon>
        <taxon>Insecta</taxon>
        <taxon>Pterygota</taxon>
        <taxon>Neoptera</taxon>
        <taxon>Endopterygota</taxon>
        <taxon>Lepidoptera</taxon>
        <taxon>Glossata</taxon>
        <taxon>Ditrysia</taxon>
        <taxon>Noctuoidea</taxon>
        <taxon>Erebidae</taxon>
        <taxon>Arctiinae</taxon>
        <taxon>Arctia</taxon>
    </lineage>
</organism>
<dbReference type="GO" id="GO:0006508">
    <property type="term" value="P:proteolysis"/>
    <property type="evidence" value="ECO:0007669"/>
    <property type="project" value="InterPro"/>
</dbReference>
<evidence type="ECO:0000313" key="5">
    <source>
        <dbReference type="EMBL" id="CAB3230285.1"/>
    </source>
</evidence>
<reference evidence="7 8" key="1">
    <citation type="submission" date="2020-04" db="EMBL/GenBank/DDBJ databases">
        <authorList>
            <person name="Wallbank WR R."/>
            <person name="Pardo Diaz C."/>
            <person name="Kozak K."/>
            <person name="Martin S."/>
            <person name="Jiggins C."/>
            <person name="Moest M."/>
            <person name="Warren A I."/>
            <person name="Byers J.R.P. K."/>
            <person name="Montejo-Kovacevich G."/>
            <person name="Yen C E."/>
        </authorList>
    </citation>
    <scope>NUCLEOTIDE SEQUENCE [LARGE SCALE GENOMIC DNA]</scope>
</reference>
<feature type="region of interest" description="Disordered" evidence="3">
    <location>
        <begin position="1"/>
        <end position="53"/>
    </location>
</feature>
<evidence type="ECO:0000259" key="4">
    <source>
        <dbReference type="PROSITE" id="PS50203"/>
    </source>
</evidence>
<sequence>MRKFMRTRAEPPHTPTTAVAHQAAHQPLNGHAHKHNGHANGAGARRDEQHSTLSRYWSGSEVSTGAGAGASVVGGALFEDLQFPATWRALGDKRLAAGVRWMRPHELCGRPRFRGDDRVLRESASPTSTALDPADIDEEENPARWNVEAGGLNGAAVCVAAAALALAPRLLDRALPPHSFTHHYTGAFSFRFWVFGSWREVVVDDRLPVRGGRVFCASSSLRDDFTLALLHKAYAKLHGSFAALRGAGVARALQDLSGAIVQSFSLRHQPHALTFQVLNSAVPRSTLLVATLVAENNKRAFNGLLAGQAYCVTGLARVREAGGVAGTGVAGALVRLRAVCARGAWAGAWSPHSLEWRALPPADRDLLADRALEPGDFWMSFGDFASSFSSLELVHVGPDDWLHEPALHARRPWRAVLARRRWRYGYNAGGPPSCTETTGTNPQFHVQIPRAETNAARKCHVVVSVTQQYEIAGGPRLTAIGFCVYELPPGAAPRRDLHPLQGLRSLDVTHESRAREVVTFFTLPPGRYLVVPHTRHAHTEGAFLLRILTDDHTDVWELNEDNSIVRDLSAEFAEDDRTIPAEVHTAAARLALARGAELDAAELRAALRRVWRAVLCAAPSLELCRALVALRDSALAGAMRARDLPALLALLTYWRAAFLRLAVRRCGAAPRVSSYRLRALLWASGVTASNKVLECLVLRFARRAALDEEAYVMALARLHLAHERYRSLDTKVKSNPLSLEEMILMTIYS</sequence>
<dbReference type="Gene3D" id="3.90.70.10">
    <property type="entry name" value="Cysteine proteinases"/>
    <property type="match status" value="1"/>
</dbReference>
<name>A0A8S0ZCD9_ARCPL</name>
<dbReference type="PRINTS" id="PR00704">
    <property type="entry name" value="CALPAIN"/>
</dbReference>
<dbReference type="PANTHER" id="PTHR10183">
    <property type="entry name" value="CALPAIN"/>
    <property type="match status" value="1"/>
</dbReference>
<dbReference type="EMBL" id="CADEBD010000287">
    <property type="protein sequence ID" value="CAB3230285.1"/>
    <property type="molecule type" value="Genomic_DNA"/>
</dbReference>
<dbReference type="SUPFAM" id="SSF54001">
    <property type="entry name" value="Cysteine proteinases"/>
    <property type="match status" value="1"/>
</dbReference>
<dbReference type="InterPro" id="IPR011992">
    <property type="entry name" value="EF-hand-dom_pair"/>
</dbReference>
<dbReference type="Gene3D" id="1.10.238.10">
    <property type="entry name" value="EF-hand"/>
    <property type="match status" value="1"/>
</dbReference>
<dbReference type="OrthoDB" id="424753at2759"/>
<dbReference type="PANTHER" id="PTHR10183:SF424">
    <property type="entry name" value="CALPAIN-B-LIKE PROTEIN"/>
    <property type="match status" value="1"/>
</dbReference>
<dbReference type="Gene3D" id="2.60.120.380">
    <property type="match status" value="1"/>
</dbReference>
<gene>
    <name evidence="6" type="ORF">APLA_LOCUS13731</name>
    <name evidence="5" type="ORF">APLA_LOCUS4517</name>
</gene>
<keyword evidence="7" id="KW-1185">Reference proteome</keyword>
<dbReference type="GO" id="GO:0005737">
    <property type="term" value="C:cytoplasm"/>
    <property type="evidence" value="ECO:0007669"/>
    <property type="project" value="TreeGrafter"/>
</dbReference>
<dbReference type="InterPro" id="IPR022684">
    <property type="entry name" value="Calpain_cysteine_protease"/>
</dbReference>
<dbReference type="InterPro" id="IPR038765">
    <property type="entry name" value="Papain-like_cys_pep_sf"/>
</dbReference>
<dbReference type="SMART" id="SM00720">
    <property type="entry name" value="calpain_III"/>
    <property type="match status" value="1"/>
</dbReference>
<dbReference type="SMART" id="SM00230">
    <property type="entry name" value="CysPc"/>
    <property type="match status" value="1"/>
</dbReference>
<evidence type="ECO:0000256" key="1">
    <source>
        <dbReference type="ARBA" id="ARBA00007623"/>
    </source>
</evidence>
<dbReference type="Pfam" id="PF00648">
    <property type="entry name" value="Peptidase_C2"/>
    <property type="match status" value="1"/>
</dbReference>
<dbReference type="GO" id="GO:0004198">
    <property type="term" value="F:calcium-dependent cysteine-type endopeptidase activity"/>
    <property type="evidence" value="ECO:0007669"/>
    <property type="project" value="InterPro"/>
</dbReference>
<dbReference type="PROSITE" id="PS50203">
    <property type="entry name" value="CALPAIN_CAT"/>
    <property type="match status" value="1"/>
</dbReference>
<dbReference type="InterPro" id="IPR022682">
    <property type="entry name" value="Calpain_domain_III"/>
</dbReference>
<protein>
    <recommendedName>
        <fullName evidence="4">Calpain catalytic domain-containing protein</fullName>
    </recommendedName>
</protein>
<evidence type="ECO:0000256" key="2">
    <source>
        <dbReference type="PROSITE-ProRule" id="PRU00239"/>
    </source>
</evidence>
<dbReference type="Proteomes" id="UP000494106">
    <property type="component" value="Unassembled WGS sequence"/>
</dbReference>
<comment type="caution">
    <text evidence="5">The sequence shown here is derived from an EMBL/GenBank/DDBJ whole genome shotgun (WGS) entry which is preliminary data.</text>
</comment>
<dbReference type="SUPFAM" id="SSF49758">
    <property type="entry name" value="Calpain large subunit, middle domain (domain III)"/>
    <property type="match status" value="1"/>
</dbReference>
<dbReference type="InterPro" id="IPR001300">
    <property type="entry name" value="Peptidase_C2_calpain_cat"/>
</dbReference>
<evidence type="ECO:0000313" key="6">
    <source>
        <dbReference type="EMBL" id="CAB3252836.1"/>
    </source>
</evidence>
<feature type="domain" description="Calpain catalytic" evidence="4">
    <location>
        <begin position="77"/>
        <end position="397"/>
    </location>
</feature>
<dbReference type="InterPro" id="IPR036213">
    <property type="entry name" value="Calpain_III_sf"/>
</dbReference>
<dbReference type="AlphaFoldDB" id="A0A8S0ZCD9"/>
<evidence type="ECO:0000313" key="8">
    <source>
        <dbReference type="Proteomes" id="UP000494256"/>
    </source>
</evidence>
<comment type="similarity">
    <text evidence="1">Belongs to the peptidase C2 family.</text>
</comment>
<dbReference type="Pfam" id="PF01067">
    <property type="entry name" value="Calpain_III"/>
    <property type="match status" value="1"/>
</dbReference>
<evidence type="ECO:0000256" key="3">
    <source>
        <dbReference type="SAM" id="MobiDB-lite"/>
    </source>
</evidence>
<evidence type="ECO:0000313" key="7">
    <source>
        <dbReference type="Proteomes" id="UP000494106"/>
    </source>
</evidence>
<proteinExistence type="inferred from homology"/>